<gene>
    <name evidence="1" type="ORF">F7Q91_03300</name>
</gene>
<dbReference type="AlphaFoldDB" id="A0A7V7NX40"/>
<name>A0A7V7NX40_9VIBR</name>
<sequence length="146" mass="16295">MRKSTIRFVGVIGVVSSLVGCFGNEVVDLSKEQLVEVMQLQGKNIGCYYYGEYSSDLGTPIMGLEHRNYADRFTSILTQWANQHGKDTSKITSIDAALKSAMLQDIETAKRKGISLTQSKEFKEGIGDCREVRFASKRLFARLGME</sequence>
<proteinExistence type="predicted"/>
<organism evidence="1 2">
    <name type="scientific">Vibrio chagasii</name>
    <dbReference type="NCBI Taxonomy" id="170679"/>
    <lineage>
        <taxon>Bacteria</taxon>
        <taxon>Pseudomonadati</taxon>
        <taxon>Pseudomonadota</taxon>
        <taxon>Gammaproteobacteria</taxon>
        <taxon>Vibrionales</taxon>
        <taxon>Vibrionaceae</taxon>
        <taxon>Vibrio</taxon>
    </lineage>
</organism>
<evidence type="ECO:0000313" key="1">
    <source>
        <dbReference type="EMBL" id="KAB0482448.1"/>
    </source>
</evidence>
<dbReference type="EMBL" id="VZPX01000004">
    <property type="protein sequence ID" value="KAB0482448.1"/>
    <property type="molecule type" value="Genomic_DNA"/>
</dbReference>
<evidence type="ECO:0008006" key="3">
    <source>
        <dbReference type="Google" id="ProtNLM"/>
    </source>
</evidence>
<dbReference type="PROSITE" id="PS51257">
    <property type="entry name" value="PROKAR_LIPOPROTEIN"/>
    <property type="match status" value="1"/>
</dbReference>
<reference evidence="1 2" key="1">
    <citation type="submission" date="2019-09" db="EMBL/GenBank/DDBJ databases">
        <title>Draft genome sequences of 48 bacterial type strains from the CCUG.</title>
        <authorList>
            <person name="Tunovic T."/>
            <person name="Pineiro-Iglesias B."/>
            <person name="Unosson C."/>
            <person name="Inganas E."/>
            <person name="Ohlen M."/>
            <person name="Cardew S."/>
            <person name="Jensie-Markopoulos S."/>
            <person name="Salva-Serra F."/>
            <person name="Jaen-Luchoro D."/>
            <person name="Karlsson R."/>
            <person name="Svensson-Stadler L."/>
            <person name="Chun J."/>
            <person name="Moore E."/>
        </authorList>
    </citation>
    <scope>NUCLEOTIDE SEQUENCE [LARGE SCALE GENOMIC DNA]</scope>
    <source>
        <strain evidence="1 2">CCUG 48643</strain>
    </source>
</reference>
<protein>
    <recommendedName>
        <fullName evidence="3">Lipoprotein</fullName>
    </recommendedName>
</protein>
<dbReference type="Proteomes" id="UP000423756">
    <property type="component" value="Unassembled WGS sequence"/>
</dbReference>
<dbReference type="RefSeq" id="WP_137406575.1">
    <property type="nucleotide sequence ID" value="NZ_AP025467.1"/>
</dbReference>
<comment type="caution">
    <text evidence="1">The sequence shown here is derived from an EMBL/GenBank/DDBJ whole genome shotgun (WGS) entry which is preliminary data.</text>
</comment>
<accession>A0A7V7NX40</accession>
<dbReference type="GeneID" id="77344683"/>
<evidence type="ECO:0000313" key="2">
    <source>
        <dbReference type="Proteomes" id="UP000423756"/>
    </source>
</evidence>